<name>A0A4U0UDM9_9PEZI</name>
<feature type="region of interest" description="Disordered" evidence="1">
    <location>
        <begin position="935"/>
        <end position="954"/>
    </location>
</feature>
<feature type="compositionally biased region" description="Basic and acidic residues" evidence="1">
    <location>
        <begin position="401"/>
        <end position="410"/>
    </location>
</feature>
<reference evidence="2 3" key="1">
    <citation type="submission" date="2017-03" db="EMBL/GenBank/DDBJ databases">
        <title>Genomes of endolithic fungi from Antarctica.</title>
        <authorList>
            <person name="Coleine C."/>
            <person name="Masonjones S."/>
            <person name="Stajich J.E."/>
        </authorList>
    </citation>
    <scope>NUCLEOTIDE SEQUENCE [LARGE SCALE GENOMIC DNA]</scope>
    <source>
        <strain evidence="2 3">CCFEE 6315</strain>
    </source>
</reference>
<feature type="region of interest" description="Disordered" evidence="1">
    <location>
        <begin position="1"/>
        <end position="75"/>
    </location>
</feature>
<feature type="compositionally biased region" description="Polar residues" evidence="1">
    <location>
        <begin position="458"/>
        <end position="473"/>
    </location>
</feature>
<comment type="caution">
    <text evidence="2">The sequence shown here is derived from an EMBL/GenBank/DDBJ whole genome shotgun (WGS) entry which is preliminary data.</text>
</comment>
<protein>
    <submittedName>
        <fullName evidence="2">Uncharacterized protein</fullName>
    </submittedName>
</protein>
<feature type="region of interest" description="Disordered" evidence="1">
    <location>
        <begin position="124"/>
        <end position="507"/>
    </location>
</feature>
<feature type="compositionally biased region" description="Low complexity" evidence="1">
    <location>
        <begin position="414"/>
        <end position="435"/>
    </location>
</feature>
<feature type="compositionally biased region" description="Basic and acidic residues" evidence="1">
    <location>
        <begin position="584"/>
        <end position="594"/>
    </location>
</feature>
<dbReference type="AlphaFoldDB" id="A0A4U0UDM9"/>
<gene>
    <name evidence="2" type="ORF">B0A50_01128</name>
</gene>
<feature type="compositionally biased region" description="Polar residues" evidence="1">
    <location>
        <begin position="556"/>
        <end position="565"/>
    </location>
</feature>
<proteinExistence type="predicted"/>
<evidence type="ECO:0000256" key="1">
    <source>
        <dbReference type="SAM" id="MobiDB-lite"/>
    </source>
</evidence>
<dbReference type="Proteomes" id="UP000308549">
    <property type="component" value="Unassembled WGS sequence"/>
</dbReference>
<feature type="compositionally biased region" description="Gly residues" evidence="1">
    <location>
        <begin position="939"/>
        <end position="948"/>
    </location>
</feature>
<feature type="region of interest" description="Disordered" evidence="1">
    <location>
        <begin position="528"/>
        <end position="600"/>
    </location>
</feature>
<organism evidence="2 3">
    <name type="scientific">Salinomyces thailandicus</name>
    <dbReference type="NCBI Taxonomy" id="706561"/>
    <lineage>
        <taxon>Eukaryota</taxon>
        <taxon>Fungi</taxon>
        <taxon>Dikarya</taxon>
        <taxon>Ascomycota</taxon>
        <taxon>Pezizomycotina</taxon>
        <taxon>Dothideomycetes</taxon>
        <taxon>Dothideomycetidae</taxon>
        <taxon>Mycosphaerellales</taxon>
        <taxon>Teratosphaeriaceae</taxon>
        <taxon>Salinomyces</taxon>
    </lineage>
</organism>
<accession>A0A4U0UDM9</accession>
<evidence type="ECO:0000313" key="2">
    <source>
        <dbReference type="EMBL" id="TKA32902.1"/>
    </source>
</evidence>
<dbReference type="EMBL" id="NAJL01000004">
    <property type="protein sequence ID" value="TKA32902.1"/>
    <property type="molecule type" value="Genomic_DNA"/>
</dbReference>
<sequence>MKPSVEYSASSASARVGEDARTQHDRRHARRSYDSRNDYPPPPPPDNGRPSRPQRPTTWRRYSWPPSPTVEDEAVSLAKEAGTQLILKEIGKDEARSRGTIDQEPVVEEVPGIIDRAGRKAAAVALDSKKEAKSTRPPTPPISDEERSRRARRRPSKINTDVDNGAPDFAQRTSSPYAFTRPSKMQRDVSSSDRFLSPDVLTPPASGTARRQSRYSVSSKPSSPRRDSARLSPNARRGNDYFAAGYNSNDNAIMDDDGNTSDSASRDSRRQTTRPPSRGQDYSTSPRTSIIDFAAAPTDSSRPPRRQHLEARRNTDTASTLPKLRMDKTRRASPLMTGSALSDFEDSAIYSAPGTPGADLGASRSRDSSTFVSRGVSPASAVSARSTASYNDPSPSNPKRYSADMSDRASVDGSPKSSSSSRPPSPSPRTSGESPRLPRTDVDWSALLAANAARRNRPTQPSRLASSMRQESMSDVRPPPLSSTGRRVSGLPYPMEDGPSTPSAYMPPEREQHYFATSKATLSAPFQEAKTLSRATSPAPNGASRATKLARPPLQTRHSVANTSSAEERPRFESRPAVPDTSQAEERPRVEPRHKSFSASPDVKRELAALLKKGLPDCRRPDAVAGYDDWYTVIGAPALTFCPDCVEQVFDRTIYRPTVRRMPQLNYTAKVKCALGASAWMRLAWLLTLQQQRTDLKLLKDLAEIDETHEPCPGAREAVRSWYGLRDDEGLFVRAFHICPTDVAKTTRLLPTLTNFFVRLPARVISTTKRPCALATTSNRFPAYLDGLLAVHDKASTSRHLPDPNPLIDLIERKTRLRDCPRDTLLQNALWHYHPKIPSFTVCEDCFDAVIEPEIKRGSDFASRFSRTLQPVRGGGAGDVLGASCQLYSTRMRTVFRRALQDRDLAYLARKAGERRSAELRLQERYREVLRRARRVSSNGGGGGGGSGSEDDERLLLERDLRRISEEWRGKWE</sequence>
<keyword evidence="3" id="KW-1185">Reference proteome</keyword>
<dbReference type="OrthoDB" id="5296at2759"/>
<evidence type="ECO:0000313" key="3">
    <source>
        <dbReference type="Proteomes" id="UP000308549"/>
    </source>
</evidence>
<feature type="compositionally biased region" description="Polar residues" evidence="1">
    <location>
        <begin position="383"/>
        <end position="399"/>
    </location>
</feature>